<evidence type="ECO:0008006" key="3">
    <source>
        <dbReference type="Google" id="ProtNLM"/>
    </source>
</evidence>
<dbReference type="AlphaFoldDB" id="A0AAW7DMM9"/>
<dbReference type="RefSeq" id="WP_053108005.1">
    <property type="nucleotide sequence ID" value="NZ_CP012364.1"/>
</dbReference>
<reference evidence="1" key="1">
    <citation type="submission" date="2020-06" db="EMBL/GenBank/DDBJ databases">
        <authorList>
            <person name="Dong N."/>
        </authorList>
    </citation>
    <scope>NUCLEOTIDE SEQUENCE</scope>
    <source>
        <strain evidence="1">DF46-2-2</strain>
    </source>
</reference>
<proteinExistence type="predicted"/>
<gene>
    <name evidence="1" type="ORF">HX099_01710</name>
</gene>
<dbReference type="SUPFAM" id="SSF53756">
    <property type="entry name" value="UDP-Glycosyltransferase/glycogen phosphorylase"/>
    <property type="match status" value="1"/>
</dbReference>
<comment type="caution">
    <text evidence="1">The sequence shown here is derived from an EMBL/GenBank/DDBJ whole genome shotgun (WGS) entry which is preliminary data.</text>
</comment>
<organism evidence="1 2">
    <name type="scientific">Thiopseudomonas alkaliphila</name>
    <dbReference type="NCBI Taxonomy" id="1697053"/>
    <lineage>
        <taxon>Bacteria</taxon>
        <taxon>Pseudomonadati</taxon>
        <taxon>Pseudomonadota</taxon>
        <taxon>Gammaproteobacteria</taxon>
        <taxon>Pseudomonadales</taxon>
        <taxon>Pseudomonadaceae</taxon>
        <taxon>Thiopseudomonas</taxon>
    </lineage>
</organism>
<accession>A0AAW7DMM9</accession>
<reference evidence="1" key="2">
    <citation type="journal article" date="2022" name="Sci. Total Environ.">
        <title>Prevalence, transmission, and molecular epidemiology of tet(X)-positive bacteria among humans, animals, and environmental niches in China: An epidemiological, and genomic-based study.</title>
        <authorList>
            <person name="Dong N."/>
            <person name="Zeng Y."/>
            <person name="Cai C."/>
            <person name="Sun C."/>
            <person name="Lu J."/>
            <person name="Liu C."/>
            <person name="Zhou H."/>
            <person name="Sun Q."/>
            <person name="Shu L."/>
            <person name="Wang H."/>
            <person name="Wang Y."/>
            <person name="Wang S."/>
            <person name="Wu C."/>
            <person name="Chan E.W."/>
            <person name="Chen G."/>
            <person name="Shen Z."/>
            <person name="Chen S."/>
            <person name="Zhang R."/>
        </authorList>
    </citation>
    <scope>NUCLEOTIDE SEQUENCE</scope>
    <source>
        <strain evidence="1">DF46-2-2</strain>
    </source>
</reference>
<evidence type="ECO:0000313" key="2">
    <source>
        <dbReference type="Proteomes" id="UP001173465"/>
    </source>
</evidence>
<name>A0AAW7DMM9_9GAMM</name>
<sequence length="405" mass="46144">MNEKNIYIYYPSKIVGGAEYLLKTTADLLKNKYKVIIVDIEGGWLSKNVEDVEVISLTKDVVYLDKDSILITPASCVRSLDLVFDGDFKVLSWMMQTYNVSPVFPKLGRYQFINSIRNILRFTLLRSEYEYYKSLINYLIGSNAFFIMDDNCSNEVYRVCGVRISDFLPVSIPSYKVGLDEEVQTIANRHITCCWLGRLDGEFKTPILNHLIKELSSYAKKNNINITLNVIGDGPGMASTKSAARRNGAVKCNFLSTMQGTELKRKLLESNIGFAMGTSALEIAALGVPTVLLDASYNKIPEDYTYNWLHEAKNYNLGYMIENEDGSMFSSRKTISEIFSELVADSKELSFKDREYVLKNHTDVSLEPKLTGAIDKVDSSFFEMKEYGLFKKPYWNFLKRFFADS</sequence>
<evidence type="ECO:0000313" key="1">
    <source>
        <dbReference type="EMBL" id="MDM1695389.1"/>
    </source>
</evidence>
<dbReference type="Proteomes" id="UP001173465">
    <property type="component" value="Unassembled WGS sequence"/>
</dbReference>
<dbReference type="EMBL" id="JACANB010000001">
    <property type="protein sequence ID" value="MDM1695389.1"/>
    <property type="molecule type" value="Genomic_DNA"/>
</dbReference>
<protein>
    <recommendedName>
        <fullName evidence="3">Glycosyltransferase involved in cell wall biosynthesis</fullName>
    </recommendedName>
</protein>